<dbReference type="RefSeq" id="WP_184242989.1">
    <property type="nucleotide sequence ID" value="NZ_JACHLR010000003.1"/>
</dbReference>
<sequence>MKRVVFAGALLASASTLVAPARAWAADGTAADDADAAAREEVVVTARRRTENIKDVPISVQAISGETLQTKGTIDLQSLIDQAPGLNATGGNPRNFSVTIRGIGYAPTAADGLDNAIGVYFDGVYQARPGQVLQDLVDVQSFEVLRGPQGTLFGRNAAAGALNITFNKPSFTPSQTFEATYGRYNFAQGKAIITGPLSENIAFRTVGYITHSDPWLDTPLRRGFKEAAEAKGIYAPTATSEDKTAGTFRWGVRQQFLLETGDLRVNLSGDLNVENDSSSGFSSGGGITELFGPGNWGINTTAAQRARVTAARSALARLADFGGVQNWVPTVDPRSSITNNYNRMKTKNAGVSLTADYDFGGVTLTSISAWRHWSFDPPQDSDLTPIDIYQNMAISKSNQFSQEFRLASDSHGPIDWQVGAFLYYSKLKDHYVVHQFGADVIPWYNAYNTLAGNAFTPIPLSFRSQLTGKQIIEDTTVENRNAAVYGQATWHITDALDLTGGLRYTYDRKNGSSPVDTSQLPTSLPPGITNAQLNAFYNAIDAVQRNPGVIYNVPGYPTGAATTGYPLDIRTSNDNLSGTASLSYKITPDITAYVTYATGFQAGGLDLNNRSLNPAAPAVQPTKTKNYEAGIKASLLDRHLNLALAVYQEKLNGFQTSISYTLPDGTAQRGATNVGDIRARGFEWSVGADFGSGLRLTFDGNYNDAVYTRAPSLPAPAELSYNGIANIDAKGERAPYAPKWSLSVTPSWDYEIGPGTQFYSYAQYSYTSSYSTGVTQSIYTQVPGQSNLNLRAGVRLDEGKYDISLYANNATNEKNIISQALLAAPSGAGVTAYLGRTVNYNQPSRYGVTFRAKY</sequence>
<feature type="domain" description="TonB-dependent receptor plug" evidence="15">
    <location>
        <begin position="53"/>
        <end position="161"/>
    </location>
</feature>
<dbReference type="InterPro" id="IPR039426">
    <property type="entry name" value="TonB-dep_rcpt-like"/>
</dbReference>
<keyword evidence="6" id="KW-0408">Iron</keyword>
<dbReference type="InterPro" id="IPR000531">
    <property type="entry name" value="Beta-barrel_TonB"/>
</dbReference>
<evidence type="ECO:0000256" key="9">
    <source>
        <dbReference type="ARBA" id="ARBA00023136"/>
    </source>
</evidence>
<feature type="signal peptide" evidence="13">
    <location>
        <begin position="1"/>
        <end position="25"/>
    </location>
</feature>
<evidence type="ECO:0000256" key="6">
    <source>
        <dbReference type="ARBA" id="ARBA00023004"/>
    </source>
</evidence>
<feature type="domain" description="TonB-dependent receptor-like beta-barrel" evidence="14">
    <location>
        <begin position="320"/>
        <end position="809"/>
    </location>
</feature>
<evidence type="ECO:0000256" key="13">
    <source>
        <dbReference type="SAM" id="SignalP"/>
    </source>
</evidence>
<keyword evidence="10 11" id="KW-0998">Cell outer membrane</keyword>
<dbReference type="PROSITE" id="PS52016">
    <property type="entry name" value="TONB_DEPENDENT_REC_3"/>
    <property type="match status" value="1"/>
</dbReference>
<evidence type="ECO:0000256" key="3">
    <source>
        <dbReference type="ARBA" id="ARBA00022452"/>
    </source>
</evidence>
<dbReference type="EMBL" id="JACHLR010000003">
    <property type="protein sequence ID" value="MBB4857724.1"/>
    <property type="molecule type" value="Genomic_DNA"/>
</dbReference>
<evidence type="ECO:0000256" key="10">
    <source>
        <dbReference type="ARBA" id="ARBA00023237"/>
    </source>
</evidence>
<feature type="chain" id="PRO_5030697066" evidence="13">
    <location>
        <begin position="26"/>
        <end position="854"/>
    </location>
</feature>
<organism evidence="16 17">
    <name type="scientific">Novosphingobium chloroacetimidivorans</name>
    <dbReference type="NCBI Taxonomy" id="1428314"/>
    <lineage>
        <taxon>Bacteria</taxon>
        <taxon>Pseudomonadati</taxon>
        <taxon>Pseudomonadota</taxon>
        <taxon>Alphaproteobacteria</taxon>
        <taxon>Sphingomonadales</taxon>
        <taxon>Sphingomonadaceae</taxon>
        <taxon>Novosphingobium</taxon>
    </lineage>
</organism>
<evidence type="ECO:0000256" key="11">
    <source>
        <dbReference type="PROSITE-ProRule" id="PRU01360"/>
    </source>
</evidence>
<dbReference type="PANTHER" id="PTHR32552:SF81">
    <property type="entry name" value="TONB-DEPENDENT OUTER MEMBRANE RECEPTOR"/>
    <property type="match status" value="1"/>
</dbReference>
<evidence type="ECO:0000256" key="8">
    <source>
        <dbReference type="ARBA" id="ARBA00023077"/>
    </source>
</evidence>
<evidence type="ECO:0000256" key="4">
    <source>
        <dbReference type="ARBA" id="ARBA00022496"/>
    </source>
</evidence>
<name>A0A7W7K8N5_9SPHN</name>
<dbReference type="Gene3D" id="2.40.170.20">
    <property type="entry name" value="TonB-dependent receptor, beta-barrel domain"/>
    <property type="match status" value="1"/>
</dbReference>
<evidence type="ECO:0000313" key="17">
    <source>
        <dbReference type="Proteomes" id="UP000555448"/>
    </source>
</evidence>
<keyword evidence="17" id="KW-1185">Reference proteome</keyword>
<evidence type="ECO:0000259" key="14">
    <source>
        <dbReference type="Pfam" id="PF00593"/>
    </source>
</evidence>
<dbReference type="AlphaFoldDB" id="A0A7W7K8N5"/>
<keyword evidence="16" id="KW-0675">Receptor</keyword>
<proteinExistence type="inferred from homology"/>
<keyword evidence="2 11" id="KW-0813">Transport</keyword>
<keyword evidence="8 12" id="KW-0798">TonB box</keyword>
<dbReference type="SUPFAM" id="SSF56935">
    <property type="entry name" value="Porins"/>
    <property type="match status" value="1"/>
</dbReference>
<comment type="subcellular location">
    <subcellularLocation>
        <location evidence="1 11">Cell outer membrane</location>
        <topology evidence="1 11">Multi-pass membrane protein</topology>
    </subcellularLocation>
</comment>
<evidence type="ECO:0000259" key="15">
    <source>
        <dbReference type="Pfam" id="PF07715"/>
    </source>
</evidence>
<dbReference type="InterPro" id="IPR036942">
    <property type="entry name" value="Beta-barrel_TonB_sf"/>
</dbReference>
<dbReference type="InterPro" id="IPR012910">
    <property type="entry name" value="Plug_dom"/>
</dbReference>
<keyword evidence="13" id="KW-0732">Signal</keyword>
<comment type="similarity">
    <text evidence="11 12">Belongs to the TonB-dependent receptor family.</text>
</comment>
<dbReference type="GO" id="GO:0006826">
    <property type="term" value="P:iron ion transport"/>
    <property type="evidence" value="ECO:0007669"/>
    <property type="project" value="UniProtKB-KW"/>
</dbReference>
<dbReference type="PANTHER" id="PTHR32552">
    <property type="entry name" value="FERRICHROME IRON RECEPTOR-RELATED"/>
    <property type="match status" value="1"/>
</dbReference>
<evidence type="ECO:0000256" key="5">
    <source>
        <dbReference type="ARBA" id="ARBA00022692"/>
    </source>
</evidence>
<evidence type="ECO:0000256" key="7">
    <source>
        <dbReference type="ARBA" id="ARBA00023065"/>
    </source>
</evidence>
<dbReference type="Proteomes" id="UP000555448">
    <property type="component" value="Unassembled WGS sequence"/>
</dbReference>
<accession>A0A7W7K8N5</accession>
<dbReference type="Pfam" id="PF07715">
    <property type="entry name" value="Plug"/>
    <property type="match status" value="1"/>
</dbReference>
<dbReference type="GO" id="GO:0009279">
    <property type="term" value="C:cell outer membrane"/>
    <property type="evidence" value="ECO:0007669"/>
    <property type="project" value="UniProtKB-SubCell"/>
</dbReference>
<evidence type="ECO:0000256" key="12">
    <source>
        <dbReference type="RuleBase" id="RU003357"/>
    </source>
</evidence>
<gene>
    <name evidence="16" type="ORF">HNO88_001035</name>
</gene>
<keyword evidence="7" id="KW-0406">Ion transport</keyword>
<keyword evidence="9 11" id="KW-0472">Membrane</keyword>
<comment type="caution">
    <text evidence="16">The sequence shown here is derived from an EMBL/GenBank/DDBJ whole genome shotgun (WGS) entry which is preliminary data.</text>
</comment>
<keyword evidence="4" id="KW-0410">Iron transport</keyword>
<reference evidence="16 17" key="1">
    <citation type="submission" date="2020-08" db="EMBL/GenBank/DDBJ databases">
        <title>Functional genomics of gut bacteria from endangered species of beetles.</title>
        <authorList>
            <person name="Carlos-Shanley C."/>
        </authorList>
    </citation>
    <scope>NUCLEOTIDE SEQUENCE [LARGE SCALE GENOMIC DNA]</scope>
    <source>
        <strain evidence="16 17">S00245</strain>
    </source>
</reference>
<dbReference type="Pfam" id="PF00593">
    <property type="entry name" value="TonB_dep_Rec_b-barrel"/>
    <property type="match status" value="1"/>
</dbReference>
<protein>
    <submittedName>
        <fullName evidence="16">Iron complex outermembrane receptor protein</fullName>
    </submittedName>
</protein>
<evidence type="ECO:0000256" key="1">
    <source>
        <dbReference type="ARBA" id="ARBA00004571"/>
    </source>
</evidence>
<keyword evidence="3 11" id="KW-1134">Transmembrane beta strand</keyword>
<evidence type="ECO:0000256" key="2">
    <source>
        <dbReference type="ARBA" id="ARBA00022448"/>
    </source>
</evidence>
<evidence type="ECO:0000313" key="16">
    <source>
        <dbReference type="EMBL" id="MBB4857724.1"/>
    </source>
</evidence>
<keyword evidence="5 11" id="KW-0812">Transmembrane</keyword>